<dbReference type="InterPro" id="IPR028994">
    <property type="entry name" value="Integrin_alpha_N"/>
</dbReference>
<evidence type="ECO:0000259" key="2">
    <source>
        <dbReference type="Pfam" id="PF21348"/>
    </source>
</evidence>
<dbReference type="Pfam" id="PF21348">
    <property type="entry name" value="RGL11_C"/>
    <property type="match status" value="1"/>
</dbReference>
<dbReference type="InterPro" id="IPR013783">
    <property type="entry name" value="Ig-like_fold"/>
</dbReference>
<dbReference type="Gene3D" id="2.60.40.10">
    <property type="entry name" value="Immunoglobulins"/>
    <property type="match status" value="1"/>
</dbReference>
<protein>
    <submittedName>
        <fullName evidence="3">Silent information regulator protein Sir2</fullName>
    </submittedName>
</protein>
<reference evidence="3 4" key="1">
    <citation type="submission" date="2020-08" db="EMBL/GenBank/DDBJ databases">
        <title>Sphingobacterium sp. DN00404 isolated from aquaculture water.</title>
        <authorList>
            <person name="Zhang M."/>
        </authorList>
    </citation>
    <scope>NUCLEOTIDE SEQUENCE [LARGE SCALE GENOMIC DNA]</scope>
    <source>
        <strain evidence="3 4">KCTC 42746</strain>
    </source>
</reference>
<dbReference type="Proteomes" id="UP000651112">
    <property type="component" value="Unassembled WGS sequence"/>
</dbReference>
<dbReference type="PANTHER" id="PTHR43118">
    <property type="entry name" value="RHAMNOGALACTURONAN LYASE (EUROFUNG)"/>
    <property type="match status" value="1"/>
</dbReference>
<keyword evidence="4" id="KW-1185">Reference proteome</keyword>
<evidence type="ECO:0000259" key="1">
    <source>
        <dbReference type="Pfam" id="PF18370"/>
    </source>
</evidence>
<sequence length="614" mass="68970">MNYIKILWSITLIFLLALPAFSQDTRERNYMYEILKPNHEPKPDVEGFAQTRVEENLDRGLALARIKESGAIHISWRLLKTDDETAAFNVYRSVNKKETKLNKKPITATTDFVDTSNKDANAHYWVETINGKEKKQSEKIALARNIEEEANYHRIKLKDPNVTAGRVAVADLNGDGKYDYIIRHPNSNVDPGVRTPDDGTTYKIEAYLHDGTYLWTKDLGLGIEPGVWYSPFMAYDFDGDGKAEVALKTAGDNYLKNDAGRIYEGSEYLSVLDGMTGEEIVRVDWPERNNRYGDVNRQNRNQIGMAYLDGKTPCILAARGTYRLMVVDAWQLNNGKLEKLWRWDGDEENPVVRSQGAHNMVCGDVDGDGKDEILLGSCMLNSNGTLRWSTGLGHSDKAYMTDIDPNREGMEVFLAIEPWIDNGYGVSTVDASTGERIWGIGHKTLHVGDGMVADIDPSSPGLECFASEDKKGGSTDKYMLSADGKKLASNADVPPCRNWIWWDSGNIRQLFFGDDNRWGAESMSGGRGQSIGYWKGDKIANGIYGDIIMIADLFGDWREEVVTALPGELRIYHTDIPAKDRKVSLMQDPIYRSYILQRSQGYPQAPVPSYYLGE</sequence>
<gene>
    <name evidence="3" type="ORF">H8B21_02640</name>
</gene>
<dbReference type="InterPro" id="IPR034641">
    <property type="entry name" value="RGL11"/>
</dbReference>
<dbReference type="PANTHER" id="PTHR43118:SF1">
    <property type="entry name" value="RHAMNOGALACTURONAN LYASE (EUROFUNG)"/>
    <property type="match status" value="1"/>
</dbReference>
<dbReference type="EMBL" id="JACNYL010000001">
    <property type="protein sequence ID" value="MBD1420458.1"/>
    <property type="molecule type" value="Genomic_DNA"/>
</dbReference>
<accession>A0ABR7XMQ4</accession>
<dbReference type="Pfam" id="PF18370">
    <property type="entry name" value="RGI_lyase"/>
    <property type="match status" value="1"/>
</dbReference>
<comment type="caution">
    <text evidence="3">The sequence shown here is derived from an EMBL/GenBank/DDBJ whole genome shotgun (WGS) entry which is preliminary data.</text>
</comment>
<feature type="domain" description="Rhamnogalacturonan lyase family 11 C-terminal" evidence="2">
    <location>
        <begin position="163"/>
        <end position="614"/>
    </location>
</feature>
<dbReference type="InterPro" id="IPR041624">
    <property type="entry name" value="RGI_lyase"/>
</dbReference>
<dbReference type="RefSeq" id="WP_190312230.1">
    <property type="nucleotide sequence ID" value="NZ_JACNYL010000001.1"/>
</dbReference>
<dbReference type="SUPFAM" id="SSF69318">
    <property type="entry name" value="Integrin alpha N-terminal domain"/>
    <property type="match status" value="1"/>
</dbReference>
<feature type="domain" description="Rhamnogalacturonan I lyase beta-sheet" evidence="1">
    <location>
        <begin position="55"/>
        <end position="140"/>
    </location>
</feature>
<dbReference type="InterPro" id="IPR049366">
    <property type="entry name" value="RGL11_C"/>
</dbReference>
<evidence type="ECO:0000313" key="4">
    <source>
        <dbReference type="Proteomes" id="UP000651112"/>
    </source>
</evidence>
<organism evidence="3 4">
    <name type="scientific">Sphingobacterium chuzhouense</name>
    <dbReference type="NCBI Taxonomy" id="1742264"/>
    <lineage>
        <taxon>Bacteria</taxon>
        <taxon>Pseudomonadati</taxon>
        <taxon>Bacteroidota</taxon>
        <taxon>Sphingobacteriia</taxon>
        <taxon>Sphingobacteriales</taxon>
        <taxon>Sphingobacteriaceae</taxon>
        <taxon>Sphingobacterium</taxon>
    </lineage>
</organism>
<proteinExistence type="predicted"/>
<evidence type="ECO:0000313" key="3">
    <source>
        <dbReference type="EMBL" id="MBD1420458.1"/>
    </source>
</evidence>
<name>A0ABR7XMQ4_9SPHI</name>